<proteinExistence type="predicted"/>
<accession>A0ABQ0ZQ88</accession>
<feature type="transmembrane region" description="Helical" evidence="1">
    <location>
        <begin position="142"/>
        <end position="167"/>
    </location>
</feature>
<reference evidence="2 3" key="1">
    <citation type="submission" date="2019-10" db="EMBL/GenBank/DDBJ databases">
        <title>Prolixibacter strains distinguished by the presence of nitrate reductase genes were adept at nitrate-dependent anaerobic corrosion of metallic iron and carbon steel.</title>
        <authorList>
            <person name="Iino T."/>
            <person name="Shono N."/>
            <person name="Ito K."/>
            <person name="Nakamura R."/>
            <person name="Sueoka K."/>
            <person name="Harayama S."/>
            <person name="Ohkuma M."/>
        </authorList>
    </citation>
    <scope>NUCLEOTIDE SEQUENCE [LARGE SCALE GENOMIC DNA]</scope>
    <source>
        <strain evidence="2 3">MIC1-1</strain>
    </source>
</reference>
<evidence type="ECO:0000313" key="2">
    <source>
        <dbReference type="EMBL" id="GET23494.1"/>
    </source>
</evidence>
<gene>
    <name evidence="2" type="ORF">JCM18694_37400</name>
</gene>
<organism evidence="2 3">
    <name type="scientific">Prolixibacter denitrificans</name>
    <dbReference type="NCBI Taxonomy" id="1541063"/>
    <lineage>
        <taxon>Bacteria</taxon>
        <taxon>Pseudomonadati</taxon>
        <taxon>Bacteroidota</taxon>
        <taxon>Bacteroidia</taxon>
        <taxon>Marinilabiliales</taxon>
        <taxon>Prolixibacteraceae</taxon>
        <taxon>Prolixibacter</taxon>
    </lineage>
</organism>
<evidence type="ECO:0000256" key="1">
    <source>
        <dbReference type="SAM" id="Phobius"/>
    </source>
</evidence>
<evidence type="ECO:0000313" key="3">
    <source>
        <dbReference type="Proteomes" id="UP000396862"/>
    </source>
</evidence>
<keyword evidence="1" id="KW-1133">Transmembrane helix</keyword>
<keyword evidence="1" id="KW-0812">Transmembrane</keyword>
<sequence length="185" mass="20694">MIMENQRNSVFSSAMSYGLYLGLALILSQVIFYVSGNPFSQIGGYISYAIILGGIAWGMYLFREKSGAEGMPYGRALGLGTAQAFFASILLGFFIFILYKFIDSGLMDKYFIFMEQKSLESGMSEDKVEATMDFMKKFTSPLTMGLSTVFSLTLIGFIFSLILAIFFKRNPEDPFGEVVNEEEQN</sequence>
<feature type="transmembrane region" description="Helical" evidence="1">
    <location>
        <begin position="42"/>
        <end position="62"/>
    </location>
</feature>
<feature type="transmembrane region" description="Helical" evidence="1">
    <location>
        <begin position="17"/>
        <end position="35"/>
    </location>
</feature>
<dbReference type="EMBL" id="BLAU01000001">
    <property type="protein sequence ID" value="GET23494.1"/>
    <property type="molecule type" value="Genomic_DNA"/>
</dbReference>
<evidence type="ECO:0008006" key="4">
    <source>
        <dbReference type="Google" id="ProtNLM"/>
    </source>
</evidence>
<dbReference type="Pfam" id="PF13858">
    <property type="entry name" value="DUF4199"/>
    <property type="match status" value="1"/>
</dbReference>
<keyword evidence="1" id="KW-0472">Membrane</keyword>
<name>A0ABQ0ZQ88_9BACT</name>
<dbReference type="InterPro" id="IPR025250">
    <property type="entry name" value="DUF4199"/>
</dbReference>
<comment type="caution">
    <text evidence="2">The sequence shown here is derived from an EMBL/GenBank/DDBJ whole genome shotgun (WGS) entry which is preliminary data.</text>
</comment>
<protein>
    <recommendedName>
        <fullName evidence="4">DUF4199 domain-containing protein</fullName>
    </recommendedName>
</protein>
<feature type="transmembrane region" description="Helical" evidence="1">
    <location>
        <begin position="82"/>
        <end position="102"/>
    </location>
</feature>
<keyword evidence="3" id="KW-1185">Reference proteome</keyword>
<dbReference type="Proteomes" id="UP000396862">
    <property type="component" value="Unassembled WGS sequence"/>
</dbReference>